<dbReference type="SUPFAM" id="SSF48403">
    <property type="entry name" value="Ankyrin repeat"/>
    <property type="match status" value="1"/>
</dbReference>
<name>A0A132NPB4_GIAIN</name>
<dbReference type="AlphaFoldDB" id="A0A132NPB4"/>
<gene>
    <name evidence="2" type="ORF">QR46_4092</name>
</gene>
<dbReference type="Proteomes" id="UP000070089">
    <property type="component" value="Unassembled WGS sequence"/>
</dbReference>
<dbReference type="Pfam" id="PF00023">
    <property type="entry name" value="Ank"/>
    <property type="match status" value="1"/>
</dbReference>
<accession>A0A132NPB4</accession>
<reference evidence="2 3" key="1">
    <citation type="journal article" date="2015" name="Mol. Biochem. Parasitol.">
        <title>Identification of polymorphic genes for use in assemblage B genotyping assays through comparative genomics of multiple assemblage B Giardia duodenalis isolates.</title>
        <authorList>
            <person name="Wielinga C."/>
            <person name="Thompson R.C."/>
            <person name="Monis P."/>
            <person name="Ryan U."/>
        </authorList>
    </citation>
    <scope>NUCLEOTIDE SEQUENCE [LARGE SCALE GENOMIC DNA]</scope>
    <source>
        <strain evidence="2 3">BAH15c1</strain>
    </source>
</reference>
<comment type="caution">
    <text evidence="2">The sequence shown here is derived from an EMBL/GenBank/DDBJ whole genome shotgun (WGS) entry which is preliminary data.</text>
</comment>
<dbReference type="SMART" id="SM00248">
    <property type="entry name" value="ANK"/>
    <property type="match status" value="8"/>
</dbReference>
<organism evidence="2 3">
    <name type="scientific">Giardia duodenalis assemblage B</name>
    <dbReference type="NCBI Taxonomy" id="1394984"/>
    <lineage>
        <taxon>Eukaryota</taxon>
        <taxon>Metamonada</taxon>
        <taxon>Diplomonadida</taxon>
        <taxon>Hexamitidae</taxon>
        <taxon>Giardiinae</taxon>
        <taxon>Giardia</taxon>
    </lineage>
</organism>
<evidence type="ECO:0000313" key="2">
    <source>
        <dbReference type="EMBL" id="KWX11945.1"/>
    </source>
</evidence>
<feature type="chain" id="PRO_5007800028" evidence="1">
    <location>
        <begin position="19"/>
        <end position="755"/>
    </location>
</feature>
<dbReference type="PANTHER" id="PTHR24120">
    <property type="entry name" value="GH07239P"/>
    <property type="match status" value="1"/>
</dbReference>
<dbReference type="VEuPathDB" id="GiardiaDB:QR46_4092"/>
<evidence type="ECO:0000313" key="3">
    <source>
        <dbReference type="Proteomes" id="UP000070089"/>
    </source>
</evidence>
<dbReference type="InterPro" id="IPR036770">
    <property type="entry name" value="Ankyrin_rpt-contain_sf"/>
</dbReference>
<keyword evidence="1" id="KW-0732">Signal</keyword>
<dbReference type="PANTHER" id="PTHR24120:SF4">
    <property type="entry name" value="GH07239P"/>
    <property type="match status" value="1"/>
</dbReference>
<feature type="signal peptide" evidence="1">
    <location>
        <begin position="1"/>
        <end position="18"/>
    </location>
</feature>
<dbReference type="InterPro" id="IPR002110">
    <property type="entry name" value="Ankyrin_rpt"/>
</dbReference>
<dbReference type="Pfam" id="PF12796">
    <property type="entry name" value="Ank_2"/>
    <property type="match status" value="2"/>
</dbReference>
<evidence type="ECO:0000256" key="1">
    <source>
        <dbReference type="SAM" id="SignalP"/>
    </source>
</evidence>
<sequence length="755" mass="82713">MPRRPPALFVAALAPCSALCLTRTGARTVEVSWAPLWTRDSPAAKRLLCSLQRQTSSSFSSMPSFLTEVIRQEVDPATGTFSLWTRRPILGSACMYSKNPASLLIASLWITYTLSKVIAPTAANRAFHVMSFLDAVLESMQQSYSGSSELSLSAPILVTIMSSIDNPKFHSMSTWIGCADEAITQIAECLQAFMRGFCSFDNWMIVCALSLKPCERLASPNYSFKISVASSIEFFLSSLITVVQELAVAAQLALSTLSALVIALSSAIIVPFEGLANSSTTDISSEPLYAWSLSCCENGDTMLIHGLRSNLISIDSLDDYLHMTGVQNNSGETALMVAIKTRQQEFMSALIPLEAGCIDCHGNTAITLLLSSGNNELFRYLAAILPYEKEALRKLAFTDLMLEVLSEPHAEPTTLDQARQQTIHGYTALMIAVIVGHLSAVRVLAPLEAGMRNRKFKQAGTLALEMARQDCIELLLPYEDIRDSQANTALHRAVRDSFTTFELGKYYHMMGRYNASGRTALMEAAICGNVEAVMTLIEHEGRMVTPRTATIAILPPDTTSKKSQTIIGATAFMLCLIQLSSLNSEYEKVLRVLSEREGDIICSDGVTPLMILGILNKPYLYPFCRKTLGVADNKGKTALMYAAEHAAYGFIPLLIDHEGGLQDASGWTALLYAVRDNNIADMEAIVGLIQREGSLVNRWGWSALIYAVHNNNTNLIQLLLPASTREQIAQAQRHIQRSDPSNEQLISLFTVLNIV</sequence>
<dbReference type="EMBL" id="JXTI01000146">
    <property type="protein sequence ID" value="KWX11945.1"/>
    <property type="molecule type" value="Genomic_DNA"/>
</dbReference>
<protein>
    <submittedName>
        <fullName evidence="2">Protein 21.1</fullName>
    </submittedName>
</protein>
<dbReference type="Gene3D" id="1.25.40.20">
    <property type="entry name" value="Ankyrin repeat-containing domain"/>
    <property type="match status" value="3"/>
</dbReference>
<proteinExistence type="predicted"/>